<dbReference type="InterPro" id="IPR001633">
    <property type="entry name" value="EAL_dom"/>
</dbReference>
<reference evidence="4 5" key="1">
    <citation type="submission" date="2019-09" db="EMBL/GenBank/DDBJ databases">
        <title>Whole genome sequence of Vibrio fortis.</title>
        <authorList>
            <person name="Das S.K."/>
        </authorList>
    </citation>
    <scope>NUCLEOTIDE SEQUENCE [LARGE SCALE GENOMIC DNA]</scope>
    <source>
        <strain evidence="4 5">AN60</strain>
    </source>
</reference>
<feature type="transmembrane region" description="Helical" evidence="1">
    <location>
        <begin position="35"/>
        <end position="59"/>
    </location>
</feature>
<keyword evidence="1" id="KW-1133">Transmembrane helix</keyword>
<evidence type="ECO:0000256" key="1">
    <source>
        <dbReference type="SAM" id="Phobius"/>
    </source>
</evidence>
<dbReference type="Proteomes" id="UP000326789">
    <property type="component" value="Unassembled WGS sequence"/>
</dbReference>
<feature type="transmembrane region" description="Helical" evidence="1">
    <location>
        <begin position="6"/>
        <end position="23"/>
    </location>
</feature>
<dbReference type="InterPro" id="IPR035919">
    <property type="entry name" value="EAL_sf"/>
</dbReference>
<dbReference type="NCBIfam" id="TIGR00254">
    <property type="entry name" value="GGDEF"/>
    <property type="match status" value="1"/>
</dbReference>
<dbReference type="SMART" id="SM00267">
    <property type="entry name" value="GGDEF"/>
    <property type="match status" value="1"/>
</dbReference>
<dbReference type="PROSITE" id="PS50883">
    <property type="entry name" value="EAL"/>
    <property type="match status" value="1"/>
</dbReference>
<name>A0A5N3R1I0_9VIBR</name>
<evidence type="ECO:0000259" key="2">
    <source>
        <dbReference type="PROSITE" id="PS50883"/>
    </source>
</evidence>
<dbReference type="SUPFAM" id="SSF141868">
    <property type="entry name" value="EAL domain-like"/>
    <property type="match status" value="1"/>
</dbReference>
<dbReference type="PANTHER" id="PTHR33121">
    <property type="entry name" value="CYCLIC DI-GMP PHOSPHODIESTERASE PDEF"/>
    <property type="match status" value="1"/>
</dbReference>
<evidence type="ECO:0000313" key="5">
    <source>
        <dbReference type="Proteomes" id="UP000326789"/>
    </source>
</evidence>
<dbReference type="Gene3D" id="3.30.70.270">
    <property type="match status" value="1"/>
</dbReference>
<evidence type="ECO:0000313" key="4">
    <source>
        <dbReference type="EMBL" id="KAB0288263.1"/>
    </source>
</evidence>
<dbReference type="Gene3D" id="3.20.20.450">
    <property type="entry name" value="EAL domain"/>
    <property type="match status" value="1"/>
</dbReference>
<dbReference type="InterPro" id="IPR000160">
    <property type="entry name" value="GGDEF_dom"/>
</dbReference>
<dbReference type="InterPro" id="IPR043128">
    <property type="entry name" value="Rev_trsase/Diguanyl_cyclase"/>
</dbReference>
<protein>
    <submittedName>
        <fullName evidence="4">Bifunctional diguanylate cyclase/phosphodiesterase</fullName>
    </submittedName>
</protein>
<keyword evidence="1" id="KW-0812">Transmembrane</keyword>
<dbReference type="CDD" id="cd01948">
    <property type="entry name" value="EAL"/>
    <property type="match status" value="1"/>
</dbReference>
<dbReference type="InterPro" id="IPR050706">
    <property type="entry name" value="Cyclic-di-GMP_PDE-like"/>
</dbReference>
<dbReference type="PANTHER" id="PTHR33121:SF79">
    <property type="entry name" value="CYCLIC DI-GMP PHOSPHODIESTERASE PDED-RELATED"/>
    <property type="match status" value="1"/>
</dbReference>
<gene>
    <name evidence="4" type="ORF">F2P58_12495</name>
</gene>
<feature type="domain" description="GGDEF" evidence="3">
    <location>
        <begin position="131"/>
        <end position="263"/>
    </location>
</feature>
<keyword evidence="1" id="KW-0472">Membrane</keyword>
<accession>A0A5N3R1I0</accession>
<comment type="caution">
    <text evidence="4">The sequence shown here is derived from an EMBL/GenBank/DDBJ whole genome shotgun (WGS) entry which is preliminary data.</text>
</comment>
<proteinExistence type="predicted"/>
<dbReference type="SMART" id="SM00052">
    <property type="entry name" value="EAL"/>
    <property type="match status" value="1"/>
</dbReference>
<dbReference type="InterPro" id="IPR029787">
    <property type="entry name" value="Nucleotide_cyclase"/>
</dbReference>
<dbReference type="AlphaFoldDB" id="A0A5N3R1I0"/>
<dbReference type="Pfam" id="PF00990">
    <property type="entry name" value="GGDEF"/>
    <property type="match status" value="1"/>
</dbReference>
<dbReference type="EMBL" id="VWSE01000006">
    <property type="protein sequence ID" value="KAB0288263.1"/>
    <property type="molecule type" value="Genomic_DNA"/>
</dbReference>
<sequence>MSIFSAALVSLGIIILGVGLVFAHKICHITEKRGWKLLSGLIVGFVIGYSLFLDALLVLDDIDSLVVGVSLILFFGSIFVVTVLRFSLASITELNQKAIEEHYNARHDLLTGLPNRSYCLQEMSSRIEQGKPFTVLMFDVVNFKQVNDALGHHCGDQLLFQLGQRICKLTKSDELLTRLGGDEFVIITNRNSQFELNQLVSYIELALKELFIVEQFEVSTSVVFGSSRYPSDAKDTTQLLNFADISMYQAKSQGLSLVSYQPAMIEGAKHNLSIASQIQHALDDGQFKLYYQPIVCPHSERVVEFEALIRWQTETGEFISPAQFIPIAEQSNKITDITLWVIKQVFDDLERFHAQNIVVPIHVNLSAKDIIGGKVFKLLAQASAANPSITKNIVIEITETAAIRDIPNSQSRLERIKQLGYRISLDDFGTGYSSLARLSELPIDQIKIDRSFIQDIIDNTKNRTIVETSIDLAHGLKFDVVVEGVENRETLEALMTMKCDLIQGYLYSAPKPLPSIITWTQQFHSSDKLPLVY</sequence>
<evidence type="ECO:0000259" key="3">
    <source>
        <dbReference type="PROSITE" id="PS50887"/>
    </source>
</evidence>
<dbReference type="GO" id="GO:0071111">
    <property type="term" value="F:cyclic-guanylate-specific phosphodiesterase activity"/>
    <property type="evidence" value="ECO:0007669"/>
    <property type="project" value="InterPro"/>
</dbReference>
<dbReference type="PROSITE" id="PS50887">
    <property type="entry name" value="GGDEF"/>
    <property type="match status" value="1"/>
</dbReference>
<organism evidence="4 5">
    <name type="scientific">Vibrio fortis</name>
    <dbReference type="NCBI Taxonomy" id="212667"/>
    <lineage>
        <taxon>Bacteria</taxon>
        <taxon>Pseudomonadati</taxon>
        <taxon>Pseudomonadota</taxon>
        <taxon>Gammaproteobacteria</taxon>
        <taxon>Vibrionales</taxon>
        <taxon>Vibrionaceae</taxon>
        <taxon>Vibrio</taxon>
    </lineage>
</organism>
<dbReference type="Pfam" id="PF00563">
    <property type="entry name" value="EAL"/>
    <property type="match status" value="1"/>
</dbReference>
<dbReference type="CDD" id="cd01949">
    <property type="entry name" value="GGDEF"/>
    <property type="match status" value="1"/>
</dbReference>
<feature type="domain" description="EAL" evidence="2">
    <location>
        <begin position="271"/>
        <end position="524"/>
    </location>
</feature>
<dbReference type="SUPFAM" id="SSF55073">
    <property type="entry name" value="Nucleotide cyclase"/>
    <property type="match status" value="1"/>
</dbReference>
<dbReference type="RefSeq" id="WP_150870091.1">
    <property type="nucleotide sequence ID" value="NZ_VWSE01000006.1"/>
</dbReference>
<feature type="transmembrane region" description="Helical" evidence="1">
    <location>
        <begin position="65"/>
        <end position="88"/>
    </location>
</feature>